<accession>A0ABR2L1F2</accession>
<keyword evidence="2" id="KW-1185">Reference proteome</keyword>
<proteinExistence type="predicted"/>
<protein>
    <submittedName>
        <fullName evidence="1">Uncharacterized protein</fullName>
    </submittedName>
</protein>
<evidence type="ECO:0000313" key="1">
    <source>
        <dbReference type="EMBL" id="KAK8897189.1"/>
    </source>
</evidence>
<name>A0ABR2L1F2_9EUKA</name>
<organism evidence="1 2">
    <name type="scientific">Tritrichomonas musculus</name>
    <dbReference type="NCBI Taxonomy" id="1915356"/>
    <lineage>
        <taxon>Eukaryota</taxon>
        <taxon>Metamonada</taxon>
        <taxon>Parabasalia</taxon>
        <taxon>Tritrichomonadida</taxon>
        <taxon>Tritrichomonadidae</taxon>
        <taxon>Tritrichomonas</taxon>
    </lineage>
</organism>
<gene>
    <name evidence="1" type="ORF">M9Y10_015125</name>
</gene>
<reference evidence="1 2" key="1">
    <citation type="submission" date="2024-04" db="EMBL/GenBank/DDBJ databases">
        <title>Tritrichomonas musculus Genome.</title>
        <authorList>
            <person name="Alves-Ferreira E."/>
            <person name="Grigg M."/>
            <person name="Lorenzi H."/>
            <person name="Galac M."/>
        </authorList>
    </citation>
    <scope>NUCLEOTIDE SEQUENCE [LARGE SCALE GENOMIC DNA]</scope>
    <source>
        <strain evidence="1 2">EAF2021</strain>
    </source>
</reference>
<dbReference type="EMBL" id="JAPFFF010000002">
    <property type="protein sequence ID" value="KAK8897189.1"/>
    <property type="molecule type" value="Genomic_DNA"/>
</dbReference>
<sequence>MEGNYSSFVDEETLYTGKRAANGAALEKIIRRLEETPEDISPSTMSELNNAISFNLADLKRLHMMDSSDSDPLFSQFSLLCSKIKTLYYVHKEKFDEAIDGIELLPTRDCLKRHLKTIGLEV</sequence>
<evidence type="ECO:0000313" key="2">
    <source>
        <dbReference type="Proteomes" id="UP001470230"/>
    </source>
</evidence>
<comment type="caution">
    <text evidence="1">The sequence shown here is derived from an EMBL/GenBank/DDBJ whole genome shotgun (WGS) entry which is preliminary data.</text>
</comment>
<dbReference type="Proteomes" id="UP001470230">
    <property type="component" value="Unassembled WGS sequence"/>
</dbReference>